<accession>A0ABV9YPJ3</accession>
<dbReference type="Pfam" id="PF13538">
    <property type="entry name" value="UvrD_C_2"/>
    <property type="match status" value="1"/>
</dbReference>
<dbReference type="PANTHER" id="PTHR43788">
    <property type="entry name" value="DNA2/NAM7 HELICASE FAMILY MEMBER"/>
    <property type="match status" value="1"/>
</dbReference>
<dbReference type="InterPro" id="IPR050534">
    <property type="entry name" value="Coronavir_polyprotein_1ab"/>
</dbReference>
<dbReference type="SUPFAM" id="SSF52540">
    <property type="entry name" value="P-loop containing nucleoside triphosphate hydrolases"/>
    <property type="match status" value="2"/>
</dbReference>
<keyword evidence="1" id="KW-0547">Nucleotide-binding</keyword>
<evidence type="ECO:0000256" key="2">
    <source>
        <dbReference type="ARBA" id="ARBA00022840"/>
    </source>
</evidence>
<keyword evidence="2" id="KW-0067">ATP-binding</keyword>
<dbReference type="RefSeq" id="WP_378037014.1">
    <property type="nucleotide sequence ID" value="NZ_JBHSIV010000015.1"/>
</dbReference>
<proteinExistence type="predicted"/>
<evidence type="ECO:0000313" key="4">
    <source>
        <dbReference type="EMBL" id="MFC5063667.1"/>
    </source>
</evidence>
<dbReference type="Gene3D" id="3.40.50.300">
    <property type="entry name" value="P-loop containing nucleotide triphosphate hydrolases"/>
    <property type="match status" value="2"/>
</dbReference>
<name>A0ABV9YPJ3_9PSEU</name>
<protein>
    <submittedName>
        <fullName evidence="4">AAA family ATPase</fullName>
    </submittedName>
</protein>
<dbReference type="CDD" id="cd17933">
    <property type="entry name" value="DEXSc_RecD-like"/>
    <property type="match status" value="1"/>
</dbReference>
<evidence type="ECO:0000256" key="1">
    <source>
        <dbReference type="ARBA" id="ARBA00022741"/>
    </source>
</evidence>
<dbReference type="Pfam" id="PF13604">
    <property type="entry name" value="AAA_30"/>
    <property type="match status" value="1"/>
</dbReference>
<dbReference type="EMBL" id="JBHSIV010000015">
    <property type="protein sequence ID" value="MFC5063667.1"/>
    <property type="molecule type" value="Genomic_DNA"/>
</dbReference>
<evidence type="ECO:0000313" key="5">
    <source>
        <dbReference type="Proteomes" id="UP001595947"/>
    </source>
</evidence>
<evidence type="ECO:0000259" key="3">
    <source>
        <dbReference type="Pfam" id="PF13538"/>
    </source>
</evidence>
<dbReference type="PANTHER" id="PTHR43788:SF6">
    <property type="entry name" value="DNA HELICASE B"/>
    <property type="match status" value="1"/>
</dbReference>
<dbReference type="InterPro" id="IPR027417">
    <property type="entry name" value="P-loop_NTPase"/>
</dbReference>
<reference evidence="5" key="1">
    <citation type="journal article" date="2019" name="Int. J. Syst. Evol. Microbiol.">
        <title>The Global Catalogue of Microorganisms (GCM) 10K type strain sequencing project: providing services to taxonomists for standard genome sequencing and annotation.</title>
        <authorList>
            <consortium name="The Broad Institute Genomics Platform"/>
            <consortium name="The Broad Institute Genome Sequencing Center for Infectious Disease"/>
            <person name="Wu L."/>
            <person name="Ma J."/>
        </authorList>
    </citation>
    <scope>NUCLEOTIDE SEQUENCE [LARGE SCALE GENOMIC DNA]</scope>
    <source>
        <strain evidence="5">CGMCC 4.7093</strain>
    </source>
</reference>
<dbReference type="InterPro" id="IPR027785">
    <property type="entry name" value="UvrD-like_helicase_C"/>
</dbReference>
<dbReference type="CDD" id="cd18809">
    <property type="entry name" value="SF1_C_RecD"/>
    <property type="match status" value="1"/>
</dbReference>
<organism evidence="4 5">
    <name type="scientific">Actinomycetospora atypica</name>
    <dbReference type="NCBI Taxonomy" id="1290095"/>
    <lineage>
        <taxon>Bacteria</taxon>
        <taxon>Bacillati</taxon>
        <taxon>Actinomycetota</taxon>
        <taxon>Actinomycetes</taxon>
        <taxon>Pseudonocardiales</taxon>
        <taxon>Pseudonocardiaceae</taxon>
        <taxon>Actinomycetospora</taxon>
    </lineage>
</organism>
<feature type="domain" description="UvrD-like helicase C-terminal" evidence="3">
    <location>
        <begin position="1005"/>
        <end position="1051"/>
    </location>
</feature>
<sequence>MTFVQHLSIRVPWHDDGWAGTVCRSPRSNNACLLLTNIGEKRVDAVEEAHSGAAIDDLPEGQTPPCVAERATFMSPRVHALTQTHPYAWHPALSGLRPSTLPIPAFSAPAVPYFWLNRGSIEELLEHVPVDGFELDRETDALDALGWDKATWILHGDNQRALIDTFFANVRVEESLVFFYVKHSPFEDKPGRVLVGAALVEHLTSPSPWPTAGATAFPNHQWETLVGHTLRPDGSGGLLMPLQDLLELADTGVDVSAAVPDAVQANREFSYVTEHVGSDAAVAALLTLRRCAEESLRLGVAVPQQSLEWLDTQLARTWRRRGPSPGLPGVLGFLGWEHPTYAAQVATTAAGEDDAWPLVVAALEERHAPTPITELATSTRRRIWAGQSSESRRVLDLLVRFDLPAEAVIQATEPELPNPVDRDRLLDNPYELVVVTADRPFPVDVTAIDRGCYPDPAVGAEFPLPVSTPFDDPLDRRRLEAILTWLVVQADEEGHTLLPVPDVIERVLNLATTRPPKLTTTVLDGLGLDPRRLEQDERALVASELADGTAAYKHVSAQERAEAILEVIEPLRTGIRHPVPGDLAASLDAALRPLADAGTEDRDDEQRARQEKLAALTEMFAARFTVLNGRAGTGKTTLVKALISRPDVTARRVLLLAPTGKARVQLEAKVGHPASTVAQFLARSKRFDGDDGSYFSTGDAASRDRFGTVVVDEASMLTESMLDALLDALHPPDRLVLVGDPRQLPPIGPGRPFVDLEGDVRRAHDGRWPHTAPGWCELTVLRRQRGGGRARDDLQLAQWFGGDELPEGADDVWDRLRTGATMPTLRAVPWAGRSAGEVLDAVLAEELDVTEDGGRSFAASYGATIDKYVDYGSAAQQCERWQVLSPTRGRAHGTVGLNRHLKAAHRRDELEKALRRRYRTVPRPLGWEQIVLGDKVVNLENRTFPAWSRDQGKQRVLVANGEIGVVTGQVSKKAPWATQVEFLQRAGLRVTVNGAVSESDASLELAWALTVHKSQGSEFGLVILMLPEHLGALSRELIYTALTRQTSRIVLCHEGPLDHLLDLTRATGSETARRYTDLVRPADPVTVTSADGQHAYVVDRGLSHITTGGVLVRSKNEVIIADILDDLVPGQWSYEAPFTGDDGRTVRPDFTAVLPDGQIVLWEHLGMLDSPTYKEAWHRKQQWYTEQGVHTPDGPAEGRRATLITTSSTAGVDVPAWRAIAESALTGAAPRMQRRARVRRGR</sequence>
<gene>
    <name evidence="4" type="ORF">ACFPBZ_15700</name>
</gene>
<keyword evidence="5" id="KW-1185">Reference proteome</keyword>
<dbReference type="Proteomes" id="UP001595947">
    <property type="component" value="Unassembled WGS sequence"/>
</dbReference>
<comment type="caution">
    <text evidence="4">The sequence shown here is derived from an EMBL/GenBank/DDBJ whole genome shotgun (WGS) entry which is preliminary data.</text>
</comment>